<dbReference type="Proteomes" id="UP001500689">
    <property type="component" value="Unassembled WGS sequence"/>
</dbReference>
<accession>A0ABP6VIW8</accession>
<keyword evidence="2" id="KW-1185">Reference proteome</keyword>
<comment type="caution">
    <text evidence="1">The sequence shown here is derived from an EMBL/GenBank/DDBJ whole genome shotgun (WGS) entry which is preliminary data.</text>
</comment>
<dbReference type="EMBL" id="BAAAZN010000003">
    <property type="protein sequence ID" value="GAA3533952.1"/>
    <property type="molecule type" value="Genomic_DNA"/>
</dbReference>
<evidence type="ECO:0000313" key="2">
    <source>
        <dbReference type="Proteomes" id="UP001500689"/>
    </source>
</evidence>
<name>A0ABP6VIW8_9PSEU</name>
<reference evidence="2" key="1">
    <citation type="journal article" date="2019" name="Int. J. Syst. Evol. Microbiol.">
        <title>The Global Catalogue of Microorganisms (GCM) 10K type strain sequencing project: providing services to taxonomists for standard genome sequencing and annotation.</title>
        <authorList>
            <consortium name="The Broad Institute Genomics Platform"/>
            <consortium name="The Broad Institute Genome Sequencing Center for Infectious Disease"/>
            <person name="Wu L."/>
            <person name="Ma J."/>
        </authorList>
    </citation>
    <scope>NUCLEOTIDE SEQUENCE [LARGE SCALE GENOMIC DNA]</scope>
    <source>
        <strain evidence="2">JCM 16898</strain>
    </source>
</reference>
<gene>
    <name evidence="1" type="ORF">GCM10022222_16680</name>
</gene>
<proteinExistence type="predicted"/>
<organism evidence="1 2">
    <name type="scientific">Amycolatopsis ultiminotia</name>
    <dbReference type="NCBI Taxonomy" id="543629"/>
    <lineage>
        <taxon>Bacteria</taxon>
        <taxon>Bacillati</taxon>
        <taxon>Actinomycetota</taxon>
        <taxon>Actinomycetes</taxon>
        <taxon>Pseudonocardiales</taxon>
        <taxon>Pseudonocardiaceae</taxon>
        <taxon>Amycolatopsis</taxon>
    </lineage>
</organism>
<evidence type="ECO:0000313" key="1">
    <source>
        <dbReference type="EMBL" id="GAA3533952.1"/>
    </source>
</evidence>
<protein>
    <submittedName>
        <fullName evidence="1">Uncharacterized protein</fullName>
    </submittedName>
</protein>
<sequence>MLLVAPADVAGLQRLPEQDGRAVAAIELGGTQRRELALDLQFSHKALLVV</sequence>